<keyword evidence="2" id="KW-0723">Serine/threonine-protein kinase</keyword>
<feature type="domain" description="Protein kinase" evidence="14">
    <location>
        <begin position="319"/>
        <end position="601"/>
    </location>
</feature>
<evidence type="ECO:0000256" key="7">
    <source>
        <dbReference type="ARBA" id="ARBA00022777"/>
    </source>
</evidence>
<dbReference type="Pfam" id="PF13947">
    <property type="entry name" value="GUB_WAK_bind"/>
    <property type="match status" value="1"/>
</dbReference>
<proteinExistence type="predicted"/>
<keyword evidence="5" id="KW-0732">Signal</keyword>
<evidence type="ECO:0000256" key="5">
    <source>
        <dbReference type="ARBA" id="ARBA00022729"/>
    </source>
</evidence>
<evidence type="ECO:0000256" key="2">
    <source>
        <dbReference type="ARBA" id="ARBA00022527"/>
    </source>
</evidence>
<dbReference type="PROSITE" id="PS00107">
    <property type="entry name" value="PROTEIN_KINASE_ATP"/>
    <property type="match status" value="1"/>
</dbReference>
<sequence length="624" mass="69549">MDSLSSIGAQTTIFCMIFLFLIYPFPCVLSQKNSTRYCEAPFQCGNIRVAYPFSGENRPEFCGDPSLRLRCNKSSNTTSLFISDHTYTVLNIDTNTFTLRLARQDFSGPFCSASFSSAPLLPDLFHILKSYKSLTVYYMCDSRRQILGNFTCPTKGLGSVIQSSENRKLCDKRFSVTVPTSFFPEEQVLNLTHLETALRKGFEVKLKLDKIPCPKCLSPGANCGRPIFGGFGCCELLPGSELTGSDIHCRTTYASDSNSRSIVIATGSVAGSILTVYVLVLLAFYFNERRVTKAVRFQNLEALVTLRRYSYGEIKKITKSFTEVVGQGGFGTVYKGKLRDGRKVAVKVLKDFKSNGEDFINEVASMSQTSHVNIVSLLGFCYEGSKRAIVYEFLEYGSLDQSLNLDVSTLYGIALGVGRGLEYLHFGCKTRIVHFDIKPQNVLLDDNLRPKVSDFGLAKLCEKQESALSLFDRRGTIGYVAPELFSRMYGNVSHKSDVYSYGMLVLEMIGEKNKKRDANADPNNSSAYFPDWIYKDLENGDFASLLGDELTLEEQEIAKKMILVGLWCIQLRPLDRPSMNKVVEMMEGSLDSLEAPPKPLLHMPVETLSESSLLTGESSSYSEV</sequence>
<evidence type="ECO:0000256" key="3">
    <source>
        <dbReference type="ARBA" id="ARBA00022679"/>
    </source>
</evidence>
<dbReference type="InterPro" id="IPR000719">
    <property type="entry name" value="Prot_kinase_dom"/>
</dbReference>
<keyword evidence="8 12" id="KW-0067">ATP-binding</keyword>
<dbReference type="AlphaFoldDB" id="A0A6D2L2U6"/>
<dbReference type="SMART" id="SM00220">
    <property type="entry name" value="S_TKc"/>
    <property type="match status" value="1"/>
</dbReference>
<reference evidence="15" key="1">
    <citation type="submission" date="2020-01" db="EMBL/GenBank/DDBJ databases">
        <authorList>
            <person name="Mishra B."/>
        </authorList>
    </citation>
    <scope>NUCLEOTIDE SEQUENCE [LARGE SCALE GENOMIC DNA]</scope>
</reference>
<keyword evidence="3" id="KW-0808">Transferase</keyword>
<dbReference type="EMBL" id="CACVBM020001607">
    <property type="protein sequence ID" value="CAA7055620.1"/>
    <property type="molecule type" value="Genomic_DNA"/>
</dbReference>
<dbReference type="GO" id="GO:0016020">
    <property type="term" value="C:membrane"/>
    <property type="evidence" value="ECO:0007669"/>
    <property type="project" value="UniProtKB-SubCell"/>
</dbReference>
<evidence type="ECO:0000256" key="11">
    <source>
        <dbReference type="ARBA" id="ARBA00023180"/>
    </source>
</evidence>
<evidence type="ECO:0000313" key="16">
    <source>
        <dbReference type="Proteomes" id="UP000467841"/>
    </source>
</evidence>
<evidence type="ECO:0000256" key="9">
    <source>
        <dbReference type="ARBA" id="ARBA00022989"/>
    </source>
</evidence>
<evidence type="ECO:0000313" key="15">
    <source>
        <dbReference type="EMBL" id="CAA7055620.1"/>
    </source>
</evidence>
<feature type="binding site" evidence="12">
    <location>
        <position position="347"/>
    </location>
    <ligand>
        <name>ATP</name>
        <dbReference type="ChEBI" id="CHEBI:30616"/>
    </ligand>
</feature>
<name>A0A6D2L2U6_9BRAS</name>
<feature type="transmembrane region" description="Helical" evidence="13">
    <location>
        <begin position="262"/>
        <end position="286"/>
    </location>
</feature>
<dbReference type="InterPro" id="IPR017441">
    <property type="entry name" value="Protein_kinase_ATP_BS"/>
</dbReference>
<dbReference type="FunFam" id="1.10.510.10:FF:000590">
    <property type="entry name" value="PR5-like receptor kinase"/>
    <property type="match status" value="1"/>
</dbReference>
<evidence type="ECO:0000256" key="1">
    <source>
        <dbReference type="ARBA" id="ARBA00004479"/>
    </source>
</evidence>
<dbReference type="InterPro" id="IPR001245">
    <property type="entry name" value="Ser-Thr/Tyr_kinase_cat_dom"/>
</dbReference>
<dbReference type="GO" id="GO:0004674">
    <property type="term" value="F:protein serine/threonine kinase activity"/>
    <property type="evidence" value="ECO:0007669"/>
    <property type="project" value="UniProtKB-KW"/>
</dbReference>
<keyword evidence="6 12" id="KW-0547">Nucleotide-binding</keyword>
<dbReference type="InterPro" id="IPR025287">
    <property type="entry name" value="WAK_GUB"/>
</dbReference>
<keyword evidence="4 13" id="KW-0812">Transmembrane</keyword>
<evidence type="ECO:0000256" key="13">
    <source>
        <dbReference type="SAM" id="Phobius"/>
    </source>
</evidence>
<keyword evidence="10 13" id="KW-0472">Membrane</keyword>
<keyword evidence="7" id="KW-0418">Kinase</keyword>
<organism evidence="15 16">
    <name type="scientific">Microthlaspi erraticum</name>
    <dbReference type="NCBI Taxonomy" id="1685480"/>
    <lineage>
        <taxon>Eukaryota</taxon>
        <taxon>Viridiplantae</taxon>
        <taxon>Streptophyta</taxon>
        <taxon>Embryophyta</taxon>
        <taxon>Tracheophyta</taxon>
        <taxon>Spermatophyta</taxon>
        <taxon>Magnoliopsida</taxon>
        <taxon>eudicotyledons</taxon>
        <taxon>Gunneridae</taxon>
        <taxon>Pentapetalae</taxon>
        <taxon>rosids</taxon>
        <taxon>malvids</taxon>
        <taxon>Brassicales</taxon>
        <taxon>Brassicaceae</taxon>
        <taxon>Coluteocarpeae</taxon>
        <taxon>Microthlaspi</taxon>
    </lineage>
</organism>
<dbReference type="PROSITE" id="PS00108">
    <property type="entry name" value="PROTEIN_KINASE_ST"/>
    <property type="match status" value="1"/>
</dbReference>
<dbReference type="PROSITE" id="PS50011">
    <property type="entry name" value="PROTEIN_KINASE_DOM"/>
    <property type="match status" value="1"/>
</dbReference>
<dbReference type="Gene3D" id="1.10.510.10">
    <property type="entry name" value="Transferase(Phosphotransferase) domain 1"/>
    <property type="match status" value="1"/>
</dbReference>
<feature type="transmembrane region" description="Helical" evidence="13">
    <location>
        <begin position="7"/>
        <end position="25"/>
    </location>
</feature>
<dbReference type="Gene3D" id="3.30.200.20">
    <property type="entry name" value="Phosphorylase Kinase, domain 1"/>
    <property type="match status" value="1"/>
</dbReference>
<dbReference type="SUPFAM" id="SSF56112">
    <property type="entry name" value="Protein kinase-like (PK-like)"/>
    <property type="match status" value="1"/>
</dbReference>
<gene>
    <name evidence="15" type="ORF">MERR_LOCUS42856</name>
</gene>
<dbReference type="GO" id="GO:0005524">
    <property type="term" value="F:ATP binding"/>
    <property type="evidence" value="ECO:0007669"/>
    <property type="project" value="UniProtKB-UniRule"/>
</dbReference>
<keyword evidence="16" id="KW-1185">Reference proteome</keyword>
<dbReference type="Proteomes" id="UP000467841">
    <property type="component" value="Unassembled WGS sequence"/>
</dbReference>
<evidence type="ECO:0000256" key="10">
    <source>
        <dbReference type="ARBA" id="ARBA00023136"/>
    </source>
</evidence>
<evidence type="ECO:0000259" key="14">
    <source>
        <dbReference type="PROSITE" id="PS50011"/>
    </source>
</evidence>
<evidence type="ECO:0000256" key="8">
    <source>
        <dbReference type="ARBA" id="ARBA00022840"/>
    </source>
</evidence>
<evidence type="ECO:0000256" key="4">
    <source>
        <dbReference type="ARBA" id="ARBA00022692"/>
    </source>
</evidence>
<dbReference type="OrthoDB" id="4062651at2759"/>
<evidence type="ECO:0000256" key="6">
    <source>
        <dbReference type="ARBA" id="ARBA00022741"/>
    </source>
</evidence>
<dbReference type="FunFam" id="3.30.200.20:FF:000644">
    <property type="entry name" value="Suppressor of npr1-1 constitutive 4"/>
    <property type="match status" value="1"/>
</dbReference>
<evidence type="ECO:0000256" key="12">
    <source>
        <dbReference type="PROSITE-ProRule" id="PRU10141"/>
    </source>
</evidence>
<dbReference type="GO" id="GO:0030247">
    <property type="term" value="F:polysaccharide binding"/>
    <property type="evidence" value="ECO:0007669"/>
    <property type="project" value="InterPro"/>
</dbReference>
<comment type="caution">
    <text evidence="15">The sequence shown here is derived from an EMBL/GenBank/DDBJ whole genome shotgun (WGS) entry which is preliminary data.</text>
</comment>
<dbReference type="InterPro" id="IPR008271">
    <property type="entry name" value="Ser/Thr_kinase_AS"/>
</dbReference>
<keyword evidence="11" id="KW-0325">Glycoprotein</keyword>
<dbReference type="InterPro" id="IPR045874">
    <property type="entry name" value="LRK10/LRL21-25-like"/>
</dbReference>
<accession>A0A6D2L2U6</accession>
<dbReference type="Pfam" id="PF07714">
    <property type="entry name" value="PK_Tyr_Ser-Thr"/>
    <property type="match status" value="1"/>
</dbReference>
<protein>
    <recommendedName>
        <fullName evidence="14">Protein kinase domain-containing protein</fullName>
    </recommendedName>
</protein>
<keyword evidence="9 13" id="KW-1133">Transmembrane helix</keyword>
<dbReference type="PANTHER" id="PTHR27009">
    <property type="entry name" value="RUST RESISTANCE KINASE LR10-RELATED"/>
    <property type="match status" value="1"/>
</dbReference>
<dbReference type="InterPro" id="IPR011009">
    <property type="entry name" value="Kinase-like_dom_sf"/>
</dbReference>
<comment type="subcellular location">
    <subcellularLocation>
        <location evidence="1">Membrane</location>
        <topology evidence="1">Single-pass type I membrane protein</topology>
    </subcellularLocation>
</comment>